<dbReference type="KEGG" id="ruv:EC9_02930"/>
<feature type="compositionally biased region" description="Low complexity" evidence="1">
    <location>
        <begin position="25"/>
        <end position="37"/>
    </location>
</feature>
<feature type="region of interest" description="Disordered" evidence="1">
    <location>
        <begin position="21"/>
        <end position="53"/>
    </location>
</feature>
<evidence type="ECO:0000256" key="2">
    <source>
        <dbReference type="SAM" id="SignalP"/>
    </source>
</evidence>
<reference evidence="3 4" key="1">
    <citation type="submission" date="2019-02" db="EMBL/GenBank/DDBJ databases">
        <title>Deep-cultivation of Planctomycetes and their phenomic and genomic characterization uncovers novel biology.</title>
        <authorList>
            <person name="Wiegand S."/>
            <person name="Jogler M."/>
            <person name="Boedeker C."/>
            <person name="Pinto D."/>
            <person name="Vollmers J."/>
            <person name="Rivas-Marin E."/>
            <person name="Kohn T."/>
            <person name="Peeters S.H."/>
            <person name="Heuer A."/>
            <person name="Rast P."/>
            <person name="Oberbeckmann S."/>
            <person name="Bunk B."/>
            <person name="Jeske O."/>
            <person name="Meyerdierks A."/>
            <person name="Storesund J.E."/>
            <person name="Kallscheuer N."/>
            <person name="Luecker S."/>
            <person name="Lage O.M."/>
            <person name="Pohl T."/>
            <person name="Merkel B.J."/>
            <person name="Hornburger P."/>
            <person name="Mueller R.-W."/>
            <person name="Bruemmer F."/>
            <person name="Labrenz M."/>
            <person name="Spormann A.M."/>
            <person name="Op den Camp H."/>
            <person name="Overmann J."/>
            <person name="Amann R."/>
            <person name="Jetten M.S.M."/>
            <person name="Mascher T."/>
            <person name="Medema M.H."/>
            <person name="Devos D.P."/>
            <person name="Kaster A.-K."/>
            <person name="Ovreas L."/>
            <person name="Rohde M."/>
            <person name="Galperin M.Y."/>
            <person name="Jogler C."/>
        </authorList>
    </citation>
    <scope>NUCLEOTIDE SEQUENCE [LARGE SCALE GENOMIC DNA]</scope>
    <source>
        <strain evidence="3 4">EC9</strain>
    </source>
</reference>
<gene>
    <name evidence="3" type="ORF">EC9_02930</name>
</gene>
<protein>
    <submittedName>
        <fullName evidence="3">Uncharacterized protein</fullName>
    </submittedName>
</protein>
<sequence length="53" mass="5402" precursor="true">MFSAIRFALLTAALCIPMIGCAPSTPTEEPTTAPATETADEPASKPQGSGTSY</sequence>
<evidence type="ECO:0000256" key="1">
    <source>
        <dbReference type="SAM" id="MobiDB-lite"/>
    </source>
</evidence>
<organism evidence="3 4">
    <name type="scientific">Rosistilla ulvae</name>
    <dbReference type="NCBI Taxonomy" id="1930277"/>
    <lineage>
        <taxon>Bacteria</taxon>
        <taxon>Pseudomonadati</taxon>
        <taxon>Planctomycetota</taxon>
        <taxon>Planctomycetia</taxon>
        <taxon>Pirellulales</taxon>
        <taxon>Pirellulaceae</taxon>
        <taxon>Rosistilla</taxon>
    </lineage>
</organism>
<feature type="signal peptide" evidence="2">
    <location>
        <begin position="1"/>
        <end position="22"/>
    </location>
</feature>
<feature type="chain" id="PRO_5022067911" evidence="2">
    <location>
        <begin position="23"/>
        <end position="53"/>
    </location>
</feature>
<evidence type="ECO:0000313" key="4">
    <source>
        <dbReference type="Proteomes" id="UP000319557"/>
    </source>
</evidence>
<dbReference type="AlphaFoldDB" id="A0A517LU33"/>
<name>A0A517LU33_9BACT</name>
<proteinExistence type="predicted"/>
<accession>A0A517LU33</accession>
<dbReference type="Proteomes" id="UP000319557">
    <property type="component" value="Chromosome"/>
</dbReference>
<evidence type="ECO:0000313" key="3">
    <source>
        <dbReference type="EMBL" id="QDS86134.1"/>
    </source>
</evidence>
<keyword evidence="4" id="KW-1185">Reference proteome</keyword>
<keyword evidence="2" id="KW-0732">Signal</keyword>
<dbReference type="EMBL" id="CP036261">
    <property type="protein sequence ID" value="QDS86134.1"/>
    <property type="molecule type" value="Genomic_DNA"/>
</dbReference>
<dbReference type="RefSeq" id="WP_218934505.1">
    <property type="nucleotide sequence ID" value="NZ_CP036261.1"/>
</dbReference>